<evidence type="ECO:0000256" key="6">
    <source>
        <dbReference type="ARBA" id="ARBA00023136"/>
    </source>
</evidence>
<reference evidence="13" key="1">
    <citation type="submission" date="2009-10" db="EMBL/GenBank/DDBJ databases">
        <authorList>
            <person name="Weinstock G."/>
            <person name="Sodergren E."/>
            <person name="Clifton S."/>
            <person name="Fulton L."/>
            <person name="Fulton B."/>
            <person name="Courtney L."/>
            <person name="Fronick C."/>
            <person name="Harrison M."/>
            <person name="Strong C."/>
            <person name="Farmer C."/>
            <person name="Delahaunty K."/>
            <person name="Markovic C."/>
            <person name="Hall O."/>
            <person name="Minx P."/>
            <person name="Tomlinson C."/>
            <person name="Mitreva M."/>
            <person name="Nelson J."/>
            <person name="Hou S."/>
            <person name="Wollam A."/>
            <person name="Pepin K.H."/>
            <person name="Johnson M."/>
            <person name="Bhonagiri V."/>
            <person name="Nash W.E."/>
            <person name="Warren W."/>
            <person name="Chinwalla A."/>
            <person name="Mardis E.R."/>
            <person name="Wilson R.K."/>
        </authorList>
    </citation>
    <scope>NUCLEOTIDE SEQUENCE [LARGE SCALE GENOMIC DNA]</scope>
    <source>
        <strain evidence="13">ATCC 700122</strain>
    </source>
</reference>
<keyword evidence="12" id="KW-0732">Signal</keyword>
<keyword evidence="5" id="KW-0406">Ion transport</keyword>
<evidence type="ECO:0000256" key="5">
    <source>
        <dbReference type="ARBA" id="ARBA00023065"/>
    </source>
</evidence>
<dbReference type="Pfam" id="PF00654">
    <property type="entry name" value="Voltage_CLC"/>
    <property type="match status" value="1"/>
</dbReference>
<keyword evidence="7" id="KW-0869">Chloride channel</keyword>
<keyword evidence="2" id="KW-0813">Transport</keyword>
<feature type="transmembrane region" description="Helical" evidence="11">
    <location>
        <begin position="255"/>
        <end position="276"/>
    </location>
</feature>
<feature type="signal peptide" evidence="12">
    <location>
        <begin position="1"/>
        <end position="25"/>
    </location>
</feature>
<evidence type="ECO:0000256" key="4">
    <source>
        <dbReference type="ARBA" id="ARBA00022989"/>
    </source>
</evidence>
<name>D0WGQ1_SLAES</name>
<dbReference type="GO" id="GO:0034707">
    <property type="term" value="C:chloride channel complex"/>
    <property type="evidence" value="ECO:0007669"/>
    <property type="project" value="UniProtKB-KW"/>
</dbReference>
<evidence type="ECO:0000313" key="14">
    <source>
        <dbReference type="Proteomes" id="UP000006001"/>
    </source>
</evidence>
<evidence type="ECO:0000313" key="13">
    <source>
        <dbReference type="EMBL" id="EEZ61664.1"/>
    </source>
</evidence>
<feature type="transmembrane region" description="Helical" evidence="11">
    <location>
        <begin position="334"/>
        <end position="354"/>
    </location>
</feature>
<feature type="region of interest" description="Disordered" evidence="10">
    <location>
        <begin position="146"/>
        <end position="165"/>
    </location>
</feature>
<proteinExistence type="predicted"/>
<evidence type="ECO:0000256" key="1">
    <source>
        <dbReference type="ARBA" id="ARBA00004141"/>
    </source>
</evidence>
<keyword evidence="8" id="KW-0868">Chloride</keyword>
<evidence type="ECO:0000256" key="9">
    <source>
        <dbReference type="ARBA" id="ARBA00023303"/>
    </source>
</evidence>
<feature type="transmembrane region" description="Helical" evidence="11">
    <location>
        <begin position="41"/>
        <end position="58"/>
    </location>
</feature>
<dbReference type="InterPro" id="IPR014743">
    <property type="entry name" value="Cl-channel_core"/>
</dbReference>
<evidence type="ECO:0000256" key="2">
    <source>
        <dbReference type="ARBA" id="ARBA00022448"/>
    </source>
</evidence>
<comment type="subcellular location">
    <subcellularLocation>
        <location evidence="1">Membrane</location>
        <topology evidence="1">Multi-pass membrane protein</topology>
    </subcellularLocation>
</comment>
<feature type="transmembrane region" description="Helical" evidence="11">
    <location>
        <begin position="366"/>
        <end position="386"/>
    </location>
</feature>
<gene>
    <name evidence="13" type="ORF">HMPREF0762_01005</name>
</gene>
<dbReference type="AlphaFoldDB" id="D0WGQ1"/>
<dbReference type="Gene3D" id="1.10.3080.10">
    <property type="entry name" value="Clc chloride channel"/>
    <property type="match status" value="1"/>
</dbReference>
<protein>
    <submittedName>
        <fullName evidence="13">Chloride transporter, ClC family</fullName>
    </submittedName>
</protein>
<accession>D0WGQ1</accession>
<dbReference type="EMBL" id="ACUX02000006">
    <property type="protein sequence ID" value="EEZ61664.1"/>
    <property type="molecule type" value="Genomic_DNA"/>
</dbReference>
<dbReference type="RefSeq" id="WP_006362263.1">
    <property type="nucleotide sequence ID" value="NZ_GG700630.1"/>
</dbReference>
<evidence type="ECO:0000256" key="11">
    <source>
        <dbReference type="SAM" id="Phobius"/>
    </source>
</evidence>
<keyword evidence="9" id="KW-0407">Ion channel</keyword>
<dbReference type="GeneID" id="85007556"/>
<evidence type="ECO:0000256" key="8">
    <source>
        <dbReference type="ARBA" id="ARBA00023214"/>
    </source>
</evidence>
<keyword evidence="14" id="KW-1185">Reference proteome</keyword>
<dbReference type="HOGENOM" id="CLU_510795_0_0_11"/>
<keyword evidence="6 11" id="KW-0472">Membrane</keyword>
<sequence length="533" mass="53953">MKGRTSAFVGAVAATVAASTALALAFSFAVDASSWVFSETEHVAVLLPLVGLETYLFYRLMHVPFGMATGVAIESLRRESAGAGEIGAGEANADRDACEMAVDGNAGDRSVAAGEPGVRHGVSESMSDDVVSGRASVAFAPAGEARTSAGEASAPNPAVPGVPSSESRLWGYHAASGKRSDASDVDRGFFGGMRRLSDTAVPDELPVTLMPAIFLGTCMTILCGGSVGKEAGALQMSSAVASIMRRLFRVDKKQLVTLASCGMAGALGVLLGMPLASALLSIELMRNHSCGIRGLGVVVASAFAGDGCAKLVGFSGLGSAVVAGSLPALAQTPAFLLVVLGSTAAGAFFCFIVVRGRAAVAALPVPMWLPLVIGGTIAAVMVLSLPGMRVFSGTGMDYVTAAFAGGVTDPYFLGKLAFTAFLLAFGFKGGEIMPTMCIGATCGCFLGDVFGIDPGFGAVVGLVAGMTAAANCPIAACLLGLEALGPVGAGWFAAAAAISFLCTLPLSLYGNVFSYREIGTAMRKALAFVRRTK</sequence>
<evidence type="ECO:0000256" key="10">
    <source>
        <dbReference type="SAM" id="MobiDB-lite"/>
    </source>
</evidence>
<comment type="caution">
    <text evidence="13">The sequence shown here is derived from an EMBL/GenBank/DDBJ whole genome shotgun (WGS) entry which is preliminary data.</text>
</comment>
<organism evidence="13 14">
    <name type="scientific">Slackia exigua (strain ATCC 700122 / DSM 15923 / CIP 105133 / JCM 11022 / KCTC 5966 / S-7)</name>
    <dbReference type="NCBI Taxonomy" id="649764"/>
    <lineage>
        <taxon>Bacteria</taxon>
        <taxon>Bacillati</taxon>
        <taxon>Actinomycetota</taxon>
        <taxon>Coriobacteriia</taxon>
        <taxon>Eggerthellales</taxon>
        <taxon>Eggerthellaceae</taxon>
        <taxon>Slackia</taxon>
    </lineage>
</organism>
<evidence type="ECO:0000256" key="3">
    <source>
        <dbReference type="ARBA" id="ARBA00022692"/>
    </source>
</evidence>
<dbReference type="STRING" id="649764.HMPREF0762_01005"/>
<dbReference type="OrthoDB" id="9767361at2"/>
<evidence type="ECO:0000256" key="7">
    <source>
        <dbReference type="ARBA" id="ARBA00023173"/>
    </source>
</evidence>
<dbReference type="InterPro" id="IPR050368">
    <property type="entry name" value="ClC-type_chloride_channel"/>
</dbReference>
<dbReference type="eggNOG" id="COG0038">
    <property type="taxonomic scope" value="Bacteria"/>
</dbReference>
<feature type="chain" id="PRO_5039064641" evidence="12">
    <location>
        <begin position="26"/>
        <end position="533"/>
    </location>
</feature>
<dbReference type="PANTHER" id="PTHR43427:SF6">
    <property type="entry name" value="CHLORIDE CHANNEL PROTEIN CLC-E"/>
    <property type="match status" value="1"/>
</dbReference>
<evidence type="ECO:0000256" key="12">
    <source>
        <dbReference type="SAM" id="SignalP"/>
    </source>
</evidence>
<keyword evidence="3 11" id="KW-0812">Transmembrane</keyword>
<dbReference type="PANTHER" id="PTHR43427">
    <property type="entry name" value="CHLORIDE CHANNEL PROTEIN CLC-E"/>
    <property type="match status" value="1"/>
</dbReference>
<feature type="transmembrane region" description="Helical" evidence="11">
    <location>
        <begin position="432"/>
        <end position="452"/>
    </location>
</feature>
<keyword evidence="4 11" id="KW-1133">Transmembrane helix</keyword>
<feature type="transmembrane region" description="Helical" evidence="11">
    <location>
        <begin position="458"/>
        <end position="481"/>
    </location>
</feature>
<feature type="transmembrane region" description="Helical" evidence="11">
    <location>
        <begin position="488"/>
        <end position="509"/>
    </location>
</feature>
<dbReference type="GO" id="GO:0005254">
    <property type="term" value="F:chloride channel activity"/>
    <property type="evidence" value="ECO:0007669"/>
    <property type="project" value="UniProtKB-KW"/>
</dbReference>
<dbReference type="InterPro" id="IPR001807">
    <property type="entry name" value="ClC"/>
</dbReference>
<dbReference type="SUPFAM" id="SSF81340">
    <property type="entry name" value="Clc chloride channel"/>
    <property type="match status" value="1"/>
</dbReference>
<dbReference type="Proteomes" id="UP000006001">
    <property type="component" value="Unassembled WGS sequence"/>
</dbReference>